<reference evidence="1 2" key="1">
    <citation type="journal article" date="2013" name="Appl. Environ. Microbiol.">
        <title>Variation of the Virus-Related Elements within Syntenic Genomes of the Hyperthermophilic Archaeon Aeropyrum.</title>
        <authorList>
            <person name="Daifuku T."/>
            <person name="Yoshida T."/>
            <person name="Kitamura T."/>
            <person name="Kawaichi S."/>
            <person name="Inoue T."/>
            <person name="Nomura K."/>
            <person name="Yoshida Y."/>
            <person name="Kuno S."/>
            <person name="Sako Y."/>
        </authorList>
    </citation>
    <scope>NUCLEOTIDE SEQUENCE [LARGE SCALE GENOMIC DNA]</scope>
    <source>
        <strain evidence="1 2">SY1</strain>
    </source>
</reference>
<proteinExistence type="predicted"/>
<dbReference type="EMBL" id="AP012489">
    <property type="protein sequence ID" value="BAN90638.1"/>
    <property type="molecule type" value="Genomic_DNA"/>
</dbReference>
<name>U3TF95_9CREN</name>
<dbReference type="Proteomes" id="UP000016887">
    <property type="component" value="Chromosome"/>
</dbReference>
<dbReference type="KEGG" id="acj:ACAM_1169"/>
<keyword evidence="2" id="KW-1185">Reference proteome</keyword>
<gene>
    <name evidence="1" type="ORF">ACAM_1169</name>
</gene>
<sequence length="152" mass="17021">MVKAVVVIIDIDRFEEKTRMLGLDPYKPNRFTALLTSLIEEFAVSRRATVVYGLDRERGTEEALVEIPLTDPEEVEGDLIRIAREMCEAGAPVTVVAIESLMGPGKPADRRAAYSGSPFRRRARRILEKLKKRGGGVVYVNGRIVWRCMGSE</sequence>
<protein>
    <submittedName>
        <fullName evidence="1">Uncharacterized protein</fullName>
    </submittedName>
</protein>
<dbReference type="eggNOG" id="arCOG04259">
    <property type="taxonomic scope" value="Archaea"/>
</dbReference>
<evidence type="ECO:0000313" key="2">
    <source>
        <dbReference type="Proteomes" id="UP000016887"/>
    </source>
</evidence>
<organism evidence="1 2">
    <name type="scientific">Aeropyrum camini SY1 = JCM 12091</name>
    <dbReference type="NCBI Taxonomy" id="1198449"/>
    <lineage>
        <taxon>Archaea</taxon>
        <taxon>Thermoproteota</taxon>
        <taxon>Thermoprotei</taxon>
        <taxon>Desulfurococcales</taxon>
        <taxon>Desulfurococcaceae</taxon>
        <taxon>Aeropyrum</taxon>
    </lineage>
</organism>
<dbReference type="STRING" id="1198449.ACAM_1169"/>
<accession>U3TF95</accession>
<dbReference type="AlphaFoldDB" id="U3TF95"/>
<evidence type="ECO:0000313" key="1">
    <source>
        <dbReference type="EMBL" id="BAN90638.1"/>
    </source>
</evidence>